<name>A0A7C4X8W1_UNCW3</name>
<reference evidence="2" key="1">
    <citation type="journal article" date="2020" name="mSystems">
        <title>Genome- and Community-Level Interaction Insights into Carbon Utilization and Element Cycling Functions of Hydrothermarchaeota in Hydrothermal Sediment.</title>
        <authorList>
            <person name="Zhou Z."/>
            <person name="Liu Y."/>
            <person name="Xu W."/>
            <person name="Pan J."/>
            <person name="Luo Z.H."/>
            <person name="Li M."/>
        </authorList>
    </citation>
    <scope>NUCLEOTIDE SEQUENCE [LARGE SCALE GENOMIC DNA]</scope>
    <source>
        <strain evidence="2">SpSt-774</strain>
    </source>
</reference>
<evidence type="ECO:0000259" key="1">
    <source>
        <dbReference type="Pfam" id="PF03781"/>
    </source>
</evidence>
<organism evidence="2">
    <name type="scientific">candidate division WOR-3 bacterium</name>
    <dbReference type="NCBI Taxonomy" id="2052148"/>
    <lineage>
        <taxon>Bacteria</taxon>
        <taxon>Bacteria division WOR-3</taxon>
    </lineage>
</organism>
<dbReference type="GO" id="GO:0120147">
    <property type="term" value="F:formylglycine-generating oxidase activity"/>
    <property type="evidence" value="ECO:0007669"/>
    <property type="project" value="TreeGrafter"/>
</dbReference>
<dbReference type="AlphaFoldDB" id="A0A7C4X8W1"/>
<proteinExistence type="predicted"/>
<dbReference type="SUPFAM" id="SSF56436">
    <property type="entry name" value="C-type lectin-like"/>
    <property type="match status" value="1"/>
</dbReference>
<dbReference type="EMBL" id="DTGZ01000087">
    <property type="protein sequence ID" value="HGV97572.1"/>
    <property type="molecule type" value="Genomic_DNA"/>
</dbReference>
<accession>A0A7C4X8W1</accession>
<dbReference type="InterPro" id="IPR005532">
    <property type="entry name" value="SUMF_dom"/>
</dbReference>
<dbReference type="Pfam" id="PF03781">
    <property type="entry name" value="FGE-sulfatase"/>
    <property type="match status" value="1"/>
</dbReference>
<gene>
    <name evidence="2" type="ORF">ENV60_04685</name>
</gene>
<feature type="domain" description="Sulfatase-modifying factor enzyme-like" evidence="1">
    <location>
        <begin position="34"/>
        <end position="256"/>
    </location>
</feature>
<dbReference type="Gene3D" id="3.90.1580.10">
    <property type="entry name" value="paralog of FGE (formylglycine-generating enzyme)"/>
    <property type="match status" value="1"/>
</dbReference>
<dbReference type="InterPro" id="IPR016187">
    <property type="entry name" value="CTDL_fold"/>
</dbReference>
<dbReference type="PANTHER" id="PTHR23150">
    <property type="entry name" value="SULFATASE MODIFYING FACTOR 1, 2"/>
    <property type="match status" value="1"/>
</dbReference>
<protein>
    <submittedName>
        <fullName evidence="2">Formylglycine-generating enzyme family protein</fullName>
    </submittedName>
</protein>
<dbReference type="InterPro" id="IPR051043">
    <property type="entry name" value="Sulfatase_Mod_Factor_Kinase"/>
</dbReference>
<sequence length="261" mass="29889">MKIKFILMVSLLVLYCGKQKPPVKEEKMVIPQPEGMVLIPGGYFTMGSDSSRESPKHKVWVDTFYIDKYEVTNRQYLEFVKATGHPKPPFIKDTSLNKPNQPVVGVGYFDAFCFAKWAGKRLPTEAEWEYAARGGLVDMDFPWGNESPFKRCNYAPEGDLGGDGYKYTAPVGKFPPNGFGLYDMAGNVWEWCADFYDTLYYKVSPEKNPAGPDSGYTRVLRGGSWLSINPRHLRCSARLELKPFVQDRYYGFRCVKDYRRK</sequence>
<dbReference type="InterPro" id="IPR042095">
    <property type="entry name" value="SUMF_sf"/>
</dbReference>
<comment type="caution">
    <text evidence="2">The sequence shown here is derived from an EMBL/GenBank/DDBJ whole genome shotgun (WGS) entry which is preliminary data.</text>
</comment>
<dbReference type="PANTHER" id="PTHR23150:SF19">
    <property type="entry name" value="FORMYLGLYCINE-GENERATING ENZYME"/>
    <property type="match status" value="1"/>
</dbReference>
<evidence type="ECO:0000313" key="2">
    <source>
        <dbReference type="EMBL" id="HGV97572.1"/>
    </source>
</evidence>